<evidence type="ECO:0000313" key="1">
    <source>
        <dbReference type="EMBL" id="KRY02710.1"/>
    </source>
</evidence>
<keyword evidence="2" id="KW-1185">Reference proteome</keyword>
<evidence type="ECO:0000313" key="2">
    <source>
        <dbReference type="Proteomes" id="UP000054783"/>
    </source>
</evidence>
<sequence>MQFTLDDAEALTKVNKAYTRKSRGRVSVTANTETRRRRLGIMFLEIKVLFADF</sequence>
<name>A0A0V0YRB1_9BILA</name>
<reference evidence="1 2" key="1">
    <citation type="submission" date="2015-01" db="EMBL/GenBank/DDBJ databases">
        <title>Evolution of Trichinella species and genotypes.</title>
        <authorList>
            <person name="Korhonen P.K."/>
            <person name="Edoardo P."/>
            <person name="Giuseppe L.R."/>
            <person name="Gasser R.B."/>
        </authorList>
    </citation>
    <scope>NUCLEOTIDE SEQUENCE [LARGE SCALE GENOMIC DNA]</scope>
    <source>
        <strain evidence="1">ISS2496</strain>
    </source>
</reference>
<dbReference type="Proteomes" id="UP000054783">
    <property type="component" value="Unassembled WGS sequence"/>
</dbReference>
<gene>
    <name evidence="1" type="ORF">T12_4777</name>
</gene>
<dbReference type="OrthoDB" id="5936103at2759"/>
<dbReference type="EMBL" id="JYDQ01003530">
    <property type="protein sequence ID" value="KRY02710.1"/>
    <property type="molecule type" value="Genomic_DNA"/>
</dbReference>
<proteinExistence type="predicted"/>
<protein>
    <submittedName>
        <fullName evidence="1">Uncharacterized protein</fullName>
    </submittedName>
</protein>
<comment type="caution">
    <text evidence="1">The sequence shown here is derived from an EMBL/GenBank/DDBJ whole genome shotgun (WGS) entry which is preliminary data.</text>
</comment>
<dbReference type="AlphaFoldDB" id="A0A0V0YRB1"/>
<organism evidence="1 2">
    <name type="scientific">Trichinella patagoniensis</name>
    <dbReference type="NCBI Taxonomy" id="990121"/>
    <lineage>
        <taxon>Eukaryota</taxon>
        <taxon>Metazoa</taxon>
        <taxon>Ecdysozoa</taxon>
        <taxon>Nematoda</taxon>
        <taxon>Enoplea</taxon>
        <taxon>Dorylaimia</taxon>
        <taxon>Trichinellida</taxon>
        <taxon>Trichinellidae</taxon>
        <taxon>Trichinella</taxon>
    </lineage>
</organism>
<accession>A0A0V0YRB1</accession>